<feature type="compositionally biased region" description="Basic residues" evidence="1">
    <location>
        <begin position="20"/>
        <end position="31"/>
    </location>
</feature>
<comment type="caution">
    <text evidence="2">The sequence shown here is derived from an EMBL/GenBank/DDBJ whole genome shotgun (WGS) entry which is preliminary data.</text>
</comment>
<dbReference type="Proteomes" id="UP000478052">
    <property type="component" value="Unassembled WGS sequence"/>
</dbReference>
<evidence type="ECO:0000313" key="3">
    <source>
        <dbReference type="Proteomes" id="UP000478052"/>
    </source>
</evidence>
<organism evidence="2 3">
    <name type="scientific">Aphis craccivora</name>
    <name type="common">Cowpea aphid</name>
    <dbReference type="NCBI Taxonomy" id="307492"/>
    <lineage>
        <taxon>Eukaryota</taxon>
        <taxon>Metazoa</taxon>
        <taxon>Ecdysozoa</taxon>
        <taxon>Arthropoda</taxon>
        <taxon>Hexapoda</taxon>
        <taxon>Insecta</taxon>
        <taxon>Pterygota</taxon>
        <taxon>Neoptera</taxon>
        <taxon>Paraneoptera</taxon>
        <taxon>Hemiptera</taxon>
        <taxon>Sternorrhyncha</taxon>
        <taxon>Aphidomorpha</taxon>
        <taxon>Aphidoidea</taxon>
        <taxon>Aphididae</taxon>
        <taxon>Aphidini</taxon>
        <taxon>Aphis</taxon>
        <taxon>Aphis</taxon>
    </lineage>
</organism>
<proteinExistence type="predicted"/>
<dbReference type="EMBL" id="VUJU01009997">
    <property type="protein sequence ID" value="KAF0716399.1"/>
    <property type="molecule type" value="Genomic_DNA"/>
</dbReference>
<sequence>KVNLVGALGRSFFEIPNSFQKHRKKQKKKLTKNGNFTQNQISRKQL</sequence>
<evidence type="ECO:0000313" key="2">
    <source>
        <dbReference type="EMBL" id="KAF0716399.1"/>
    </source>
</evidence>
<feature type="non-terminal residue" evidence="2">
    <location>
        <position position="1"/>
    </location>
</feature>
<protein>
    <submittedName>
        <fullName evidence="2">Uncharacterized protein</fullName>
    </submittedName>
</protein>
<gene>
    <name evidence="2" type="ORF">FWK35_00036182</name>
</gene>
<accession>A0A6G0W000</accession>
<reference evidence="2 3" key="1">
    <citation type="submission" date="2019-08" db="EMBL/GenBank/DDBJ databases">
        <title>Whole genome of Aphis craccivora.</title>
        <authorList>
            <person name="Voronova N.V."/>
            <person name="Shulinski R.S."/>
            <person name="Bandarenka Y.V."/>
            <person name="Zhorov D.G."/>
            <person name="Warner D."/>
        </authorList>
    </citation>
    <scope>NUCLEOTIDE SEQUENCE [LARGE SCALE GENOMIC DNA]</scope>
    <source>
        <strain evidence="2">180601</strain>
        <tissue evidence="2">Whole Body</tissue>
    </source>
</reference>
<feature type="compositionally biased region" description="Polar residues" evidence="1">
    <location>
        <begin position="33"/>
        <end position="46"/>
    </location>
</feature>
<evidence type="ECO:0000256" key="1">
    <source>
        <dbReference type="SAM" id="MobiDB-lite"/>
    </source>
</evidence>
<name>A0A6G0W000_APHCR</name>
<dbReference type="AlphaFoldDB" id="A0A6G0W000"/>
<feature type="region of interest" description="Disordered" evidence="1">
    <location>
        <begin position="20"/>
        <end position="46"/>
    </location>
</feature>
<keyword evidence="3" id="KW-1185">Reference proteome</keyword>